<dbReference type="Gene3D" id="3.40.50.300">
    <property type="entry name" value="P-loop containing nucleotide triphosphate hydrolases"/>
    <property type="match status" value="1"/>
</dbReference>
<organism evidence="4 5">
    <name type="scientific">Amphibalanus amphitrite</name>
    <name type="common">Striped barnacle</name>
    <name type="synonym">Balanus amphitrite</name>
    <dbReference type="NCBI Taxonomy" id="1232801"/>
    <lineage>
        <taxon>Eukaryota</taxon>
        <taxon>Metazoa</taxon>
        <taxon>Ecdysozoa</taxon>
        <taxon>Arthropoda</taxon>
        <taxon>Crustacea</taxon>
        <taxon>Multicrustacea</taxon>
        <taxon>Cirripedia</taxon>
        <taxon>Thoracica</taxon>
        <taxon>Thoracicalcarea</taxon>
        <taxon>Balanomorpha</taxon>
        <taxon>Balanoidea</taxon>
        <taxon>Balanidae</taxon>
        <taxon>Amphibalaninae</taxon>
        <taxon>Amphibalanus</taxon>
    </lineage>
</organism>
<protein>
    <submittedName>
        <fullName evidence="4">Structural maintenance of chromosomes protein 4</fullName>
    </submittedName>
</protein>
<keyword evidence="5" id="KW-1185">Reference proteome</keyword>
<proteinExistence type="predicted"/>
<gene>
    <name evidence="4" type="primary">SMC4_1</name>
    <name evidence="4" type="ORF">FJT64_003728</name>
</gene>
<reference evidence="4 5" key="1">
    <citation type="submission" date="2019-07" db="EMBL/GenBank/DDBJ databases">
        <title>Draft genome assembly of a fouling barnacle, Amphibalanus amphitrite (Darwin, 1854): The first reference genome for Thecostraca.</title>
        <authorList>
            <person name="Kim W."/>
        </authorList>
    </citation>
    <scope>NUCLEOTIDE SEQUENCE [LARGE SCALE GENOMIC DNA]</scope>
    <source>
        <strain evidence="4">SNU_AA5</strain>
        <tissue evidence="4">Soma without cirri and trophi</tissue>
    </source>
</reference>
<dbReference type="GO" id="GO:0007076">
    <property type="term" value="P:mitotic chromosome condensation"/>
    <property type="evidence" value="ECO:0007669"/>
    <property type="project" value="TreeGrafter"/>
</dbReference>
<sequence>MNVPLRSATRDPPAQGLWLGGCVMPCFLAPGMSHPLLDRTKNAQFIIISLRSQMFELADRLVGIYKTHNATKSVTINPALIGQPAAAPAPAANVAAPAPAPAPAAAAAT</sequence>
<dbReference type="PANTHER" id="PTHR18937:SF172">
    <property type="entry name" value="STRUCTURAL MAINTENANCE OF CHROMOSOMES PROTEIN"/>
    <property type="match status" value="1"/>
</dbReference>
<dbReference type="OrthoDB" id="5575062at2759"/>
<evidence type="ECO:0000313" key="4">
    <source>
        <dbReference type="EMBL" id="KAF0298957.1"/>
    </source>
</evidence>
<keyword evidence="3" id="KW-0539">Nucleus</keyword>
<name>A0A6A4VS17_AMPAM</name>
<dbReference type="GO" id="GO:0000796">
    <property type="term" value="C:condensin complex"/>
    <property type="evidence" value="ECO:0007669"/>
    <property type="project" value="TreeGrafter"/>
</dbReference>
<dbReference type="EMBL" id="VIIS01001400">
    <property type="protein sequence ID" value="KAF0298957.1"/>
    <property type="molecule type" value="Genomic_DNA"/>
</dbReference>
<evidence type="ECO:0000313" key="5">
    <source>
        <dbReference type="Proteomes" id="UP000440578"/>
    </source>
</evidence>
<evidence type="ECO:0000256" key="3">
    <source>
        <dbReference type="ARBA" id="ARBA00023242"/>
    </source>
</evidence>
<dbReference type="InterPro" id="IPR027417">
    <property type="entry name" value="P-loop_NTPase"/>
</dbReference>
<accession>A0A6A4VS17</accession>
<dbReference type="Proteomes" id="UP000440578">
    <property type="component" value="Unassembled WGS sequence"/>
</dbReference>
<dbReference type="PROSITE" id="PS51257">
    <property type="entry name" value="PROKAR_LIPOPROTEIN"/>
    <property type="match status" value="1"/>
</dbReference>
<evidence type="ECO:0000256" key="1">
    <source>
        <dbReference type="ARBA" id="ARBA00022741"/>
    </source>
</evidence>
<keyword evidence="1" id="KW-0547">Nucleotide-binding</keyword>
<comment type="caution">
    <text evidence="4">The sequence shown here is derived from an EMBL/GenBank/DDBJ whole genome shotgun (WGS) entry which is preliminary data.</text>
</comment>
<dbReference type="AlphaFoldDB" id="A0A6A4VS17"/>
<dbReference type="GO" id="GO:0005524">
    <property type="term" value="F:ATP binding"/>
    <property type="evidence" value="ECO:0007669"/>
    <property type="project" value="UniProtKB-KW"/>
</dbReference>
<dbReference type="PANTHER" id="PTHR18937">
    <property type="entry name" value="STRUCTURAL MAINTENANCE OF CHROMOSOMES SMC FAMILY MEMBER"/>
    <property type="match status" value="1"/>
</dbReference>
<evidence type="ECO:0000256" key="2">
    <source>
        <dbReference type="ARBA" id="ARBA00022840"/>
    </source>
</evidence>
<keyword evidence="2" id="KW-0067">ATP-binding</keyword>